<reference evidence="3" key="2">
    <citation type="submission" date="2010-04" db="EMBL/GenBank/DDBJ databases">
        <authorList>
            <person name="Buell R."/>
            <person name="Hamilton J."/>
            <person name="Hostetler J."/>
        </authorList>
    </citation>
    <scope>NUCLEOTIDE SEQUENCE [LARGE SCALE GENOMIC DNA]</scope>
    <source>
        <strain evidence="3">DAOM:BR144</strain>
    </source>
</reference>
<dbReference type="PROSITE" id="PS51257">
    <property type="entry name" value="PROKAR_LIPOPROTEIN"/>
    <property type="match status" value="1"/>
</dbReference>
<protein>
    <submittedName>
        <fullName evidence="2">Uncharacterized protein</fullName>
    </submittedName>
</protein>
<dbReference type="InParanoid" id="K3WBU0"/>
<dbReference type="eggNOG" id="ENOG502S248">
    <property type="taxonomic scope" value="Eukaryota"/>
</dbReference>
<proteinExistence type="predicted"/>
<sequence>MAPKDMTIESYNELQQHAGASPTCTVATGCKAATAKKKRVRWSTITIHEFGVALGGSSVPTKGGPAIGLTDAPEFTWTTKVGEMAERSEGGVHKFSSEERVRLLQAAGESDGMILRFSRETNIILTSRRRTLVENLEERRRDKQEKKRKAATERPTCASFLSARPRMIPANYV</sequence>
<dbReference type="EnsemblProtists" id="PYU1_T002431">
    <property type="protein sequence ID" value="PYU1_T002431"/>
    <property type="gene ID" value="PYU1_G002428"/>
</dbReference>
<keyword evidence="3" id="KW-1185">Reference proteome</keyword>
<feature type="region of interest" description="Disordered" evidence="1">
    <location>
        <begin position="136"/>
        <end position="155"/>
    </location>
</feature>
<dbReference type="Proteomes" id="UP000019132">
    <property type="component" value="Unassembled WGS sequence"/>
</dbReference>
<name>K3WBU0_GLOUD</name>
<evidence type="ECO:0000256" key="1">
    <source>
        <dbReference type="SAM" id="MobiDB-lite"/>
    </source>
</evidence>
<dbReference type="VEuPathDB" id="FungiDB:PYU1_G002428"/>
<organism evidence="2 3">
    <name type="scientific">Globisporangium ultimum (strain ATCC 200006 / CBS 805.95 / DAOM BR144)</name>
    <name type="common">Pythium ultimum</name>
    <dbReference type="NCBI Taxonomy" id="431595"/>
    <lineage>
        <taxon>Eukaryota</taxon>
        <taxon>Sar</taxon>
        <taxon>Stramenopiles</taxon>
        <taxon>Oomycota</taxon>
        <taxon>Peronosporomycetes</taxon>
        <taxon>Pythiales</taxon>
        <taxon>Pythiaceae</taxon>
        <taxon>Globisporangium</taxon>
    </lineage>
</organism>
<dbReference type="AlphaFoldDB" id="K3WBU0"/>
<reference evidence="3" key="1">
    <citation type="journal article" date="2010" name="Genome Biol.">
        <title>Genome sequence of the necrotrophic plant pathogen Pythium ultimum reveals original pathogenicity mechanisms and effector repertoire.</title>
        <authorList>
            <person name="Levesque C.A."/>
            <person name="Brouwer H."/>
            <person name="Cano L."/>
            <person name="Hamilton J.P."/>
            <person name="Holt C."/>
            <person name="Huitema E."/>
            <person name="Raffaele S."/>
            <person name="Robideau G.P."/>
            <person name="Thines M."/>
            <person name="Win J."/>
            <person name="Zerillo M.M."/>
            <person name="Beakes G.W."/>
            <person name="Boore J.L."/>
            <person name="Busam D."/>
            <person name="Dumas B."/>
            <person name="Ferriera S."/>
            <person name="Fuerstenberg S.I."/>
            <person name="Gachon C.M."/>
            <person name="Gaulin E."/>
            <person name="Govers F."/>
            <person name="Grenville-Briggs L."/>
            <person name="Horner N."/>
            <person name="Hostetler J."/>
            <person name="Jiang R.H."/>
            <person name="Johnson J."/>
            <person name="Krajaejun T."/>
            <person name="Lin H."/>
            <person name="Meijer H.J."/>
            <person name="Moore B."/>
            <person name="Morris P."/>
            <person name="Phuntmart V."/>
            <person name="Puiu D."/>
            <person name="Shetty J."/>
            <person name="Stajich J.E."/>
            <person name="Tripathy S."/>
            <person name="Wawra S."/>
            <person name="van West P."/>
            <person name="Whitty B.R."/>
            <person name="Coutinho P.M."/>
            <person name="Henrissat B."/>
            <person name="Martin F."/>
            <person name="Thomas P.D."/>
            <person name="Tyler B.M."/>
            <person name="De Vries R.P."/>
            <person name="Kamoun S."/>
            <person name="Yandell M."/>
            <person name="Tisserat N."/>
            <person name="Buell C.R."/>
        </authorList>
    </citation>
    <scope>NUCLEOTIDE SEQUENCE</scope>
    <source>
        <strain evidence="3">DAOM:BR144</strain>
    </source>
</reference>
<reference evidence="2" key="3">
    <citation type="submission" date="2014-11" db="UniProtKB">
        <authorList>
            <consortium name="EnsemblProtists"/>
        </authorList>
    </citation>
    <scope>IDENTIFICATION</scope>
    <source>
        <strain evidence="2">DAOM BR144</strain>
    </source>
</reference>
<dbReference type="OMA" id="TERPTCA"/>
<evidence type="ECO:0000313" key="2">
    <source>
        <dbReference type="EnsemblProtists" id="PYU1_T002431"/>
    </source>
</evidence>
<accession>K3WBU0</accession>
<dbReference type="HOGENOM" id="CLU_075443_1_1_1"/>
<feature type="compositionally biased region" description="Basic and acidic residues" evidence="1">
    <location>
        <begin position="136"/>
        <end position="145"/>
    </location>
</feature>
<evidence type="ECO:0000313" key="3">
    <source>
        <dbReference type="Proteomes" id="UP000019132"/>
    </source>
</evidence>